<proteinExistence type="predicted"/>
<dbReference type="EMBL" id="FWFQ01000017">
    <property type="protein sequence ID" value="SLN47394.1"/>
    <property type="molecule type" value="Genomic_DNA"/>
</dbReference>
<dbReference type="InterPro" id="IPR006521">
    <property type="entry name" value="Tail_protein_I"/>
</dbReference>
<accession>A0A1Y5SXG5</accession>
<dbReference type="RefSeq" id="WP_085868987.1">
    <property type="nucleotide sequence ID" value="NZ_FWFQ01000017.1"/>
</dbReference>
<name>A0A1Y5SXG5_9RHOB</name>
<dbReference type="NCBIfam" id="TIGR01634">
    <property type="entry name" value="tail_P2_I"/>
    <property type="match status" value="1"/>
</dbReference>
<dbReference type="OrthoDB" id="90759at2"/>
<gene>
    <name evidence="1" type="ORF">PSA7680_02436</name>
</gene>
<evidence type="ECO:0000313" key="1">
    <source>
        <dbReference type="EMBL" id="SLN47394.1"/>
    </source>
</evidence>
<keyword evidence="2" id="KW-1185">Reference proteome</keyword>
<dbReference type="Pfam" id="PF09684">
    <property type="entry name" value="Tail_P2_I"/>
    <property type="match status" value="1"/>
</dbReference>
<dbReference type="AlphaFoldDB" id="A0A1Y5SXG5"/>
<sequence>MADDLRLLPAGIDDERSRALLKLIGRLDNLDLTTLLVYRIDDLPEDALSLLAWQFNILGDDGWDLATTPEERRALIRRALDLHRHRGTPWAIREAVKALGYADAEIVEGLPIALYDGDKTYSAVETYGGGTRWALFRVLLDLGENKGVDAAQITRLVALIERWKNARSHLVDIGFRAGVEDSLEPDEEADTTVRHFAEDVLPWGRRYDGAIRHDHGTRHLHDAALAHDASADYSGWGEAGERHDSQRVLLAMGIDLAAEDRIEVSPSYNGHYLHSAINYGADQPPMADLAMPIRLTRHIRHDGRYRHAGDLYDGSIGHSGARPFYTGVFHSGPVTTDLTAY</sequence>
<evidence type="ECO:0000313" key="2">
    <source>
        <dbReference type="Proteomes" id="UP000193409"/>
    </source>
</evidence>
<reference evidence="1 2" key="1">
    <citation type="submission" date="2017-03" db="EMBL/GenBank/DDBJ databases">
        <authorList>
            <person name="Afonso C.L."/>
            <person name="Miller P.J."/>
            <person name="Scott M.A."/>
            <person name="Spackman E."/>
            <person name="Goraichik I."/>
            <person name="Dimitrov K.M."/>
            <person name="Suarez D.L."/>
            <person name="Swayne D.E."/>
        </authorList>
    </citation>
    <scope>NUCLEOTIDE SEQUENCE [LARGE SCALE GENOMIC DNA]</scope>
    <source>
        <strain evidence="1 2">CECT 7680</strain>
    </source>
</reference>
<protein>
    <submittedName>
        <fullName evidence="1">Phage tail protein (Tail_P2_I)</fullName>
    </submittedName>
</protein>
<organism evidence="1 2">
    <name type="scientific">Pseudoruegeria aquimaris</name>
    <dbReference type="NCBI Taxonomy" id="393663"/>
    <lineage>
        <taxon>Bacteria</taxon>
        <taxon>Pseudomonadati</taxon>
        <taxon>Pseudomonadota</taxon>
        <taxon>Alphaproteobacteria</taxon>
        <taxon>Rhodobacterales</taxon>
        <taxon>Roseobacteraceae</taxon>
        <taxon>Pseudoruegeria</taxon>
    </lineage>
</organism>
<dbReference type="Proteomes" id="UP000193409">
    <property type="component" value="Unassembled WGS sequence"/>
</dbReference>